<protein>
    <submittedName>
        <fullName evidence="1">Uncharacterized protein</fullName>
    </submittedName>
</protein>
<dbReference type="EMBL" id="LXQA010107370">
    <property type="protein sequence ID" value="MCI17869.1"/>
    <property type="molecule type" value="Genomic_DNA"/>
</dbReference>
<feature type="non-terminal residue" evidence="1">
    <location>
        <position position="19"/>
    </location>
</feature>
<proteinExistence type="predicted"/>
<sequence>MHGCKCVLSNRPGALMPTE</sequence>
<accession>A0A392Q205</accession>
<evidence type="ECO:0000313" key="1">
    <source>
        <dbReference type="EMBL" id="MCI17869.1"/>
    </source>
</evidence>
<evidence type="ECO:0000313" key="2">
    <source>
        <dbReference type="Proteomes" id="UP000265520"/>
    </source>
</evidence>
<reference evidence="1 2" key="1">
    <citation type="journal article" date="2018" name="Front. Plant Sci.">
        <title>Red Clover (Trifolium pratense) and Zigzag Clover (T. medium) - A Picture of Genomic Similarities and Differences.</title>
        <authorList>
            <person name="Dluhosova J."/>
            <person name="Istvanek J."/>
            <person name="Nedelnik J."/>
            <person name="Repkova J."/>
        </authorList>
    </citation>
    <scope>NUCLEOTIDE SEQUENCE [LARGE SCALE GENOMIC DNA]</scope>
    <source>
        <strain evidence="2">cv. 10/8</strain>
        <tissue evidence="1">Leaf</tissue>
    </source>
</reference>
<dbReference type="Proteomes" id="UP000265520">
    <property type="component" value="Unassembled WGS sequence"/>
</dbReference>
<keyword evidence="2" id="KW-1185">Reference proteome</keyword>
<comment type="caution">
    <text evidence="1">The sequence shown here is derived from an EMBL/GenBank/DDBJ whole genome shotgun (WGS) entry which is preliminary data.</text>
</comment>
<name>A0A392Q205_9FABA</name>
<organism evidence="1 2">
    <name type="scientific">Trifolium medium</name>
    <dbReference type="NCBI Taxonomy" id="97028"/>
    <lineage>
        <taxon>Eukaryota</taxon>
        <taxon>Viridiplantae</taxon>
        <taxon>Streptophyta</taxon>
        <taxon>Embryophyta</taxon>
        <taxon>Tracheophyta</taxon>
        <taxon>Spermatophyta</taxon>
        <taxon>Magnoliopsida</taxon>
        <taxon>eudicotyledons</taxon>
        <taxon>Gunneridae</taxon>
        <taxon>Pentapetalae</taxon>
        <taxon>rosids</taxon>
        <taxon>fabids</taxon>
        <taxon>Fabales</taxon>
        <taxon>Fabaceae</taxon>
        <taxon>Papilionoideae</taxon>
        <taxon>50 kb inversion clade</taxon>
        <taxon>NPAAA clade</taxon>
        <taxon>Hologalegina</taxon>
        <taxon>IRL clade</taxon>
        <taxon>Trifolieae</taxon>
        <taxon>Trifolium</taxon>
    </lineage>
</organism>
<dbReference type="AlphaFoldDB" id="A0A392Q205"/>